<accession>A0A0A8ZKB2</accession>
<protein>
    <submittedName>
        <fullName evidence="1">Uncharacterized protein</fullName>
    </submittedName>
</protein>
<reference evidence="1" key="2">
    <citation type="journal article" date="2015" name="Data Brief">
        <title>Shoot transcriptome of the giant reed, Arundo donax.</title>
        <authorList>
            <person name="Barrero R.A."/>
            <person name="Guerrero F.D."/>
            <person name="Moolhuijzen P."/>
            <person name="Goolsby J.A."/>
            <person name="Tidwell J."/>
            <person name="Bellgard S.E."/>
            <person name="Bellgard M.I."/>
        </authorList>
    </citation>
    <scope>NUCLEOTIDE SEQUENCE</scope>
    <source>
        <tissue evidence="1">Shoot tissue taken approximately 20 cm above the soil surface</tissue>
    </source>
</reference>
<name>A0A0A8ZKB2_ARUDO</name>
<organism evidence="1">
    <name type="scientific">Arundo donax</name>
    <name type="common">Giant reed</name>
    <name type="synonym">Donax arundinaceus</name>
    <dbReference type="NCBI Taxonomy" id="35708"/>
    <lineage>
        <taxon>Eukaryota</taxon>
        <taxon>Viridiplantae</taxon>
        <taxon>Streptophyta</taxon>
        <taxon>Embryophyta</taxon>
        <taxon>Tracheophyta</taxon>
        <taxon>Spermatophyta</taxon>
        <taxon>Magnoliopsida</taxon>
        <taxon>Liliopsida</taxon>
        <taxon>Poales</taxon>
        <taxon>Poaceae</taxon>
        <taxon>PACMAD clade</taxon>
        <taxon>Arundinoideae</taxon>
        <taxon>Arundineae</taxon>
        <taxon>Arundo</taxon>
    </lineage>
</organism>
<reference evidence="1" key="1">
    <citation type="submission" date="2014-09" db="EMBL/GenBank/DDBJ databases">
        <authorList>
            <person name="Magalhaes I.L.F."/>
            <person name="Oliveira U."/>
            <person name="Santos F.R."/>
            <person name="Vidigal T.H.D.A."/>
            <person name="Brescovit A.D."/>
            <person name="Santos A.J."/>
        </authorList>
    </citation>
    <scope>NUCLEOTIDE SEQUENCE</scope>
    <source>
        <tissue evidence="1">Shoot tissue taken approximately 20 cm above the soil surface</tissue>
    </source>
</reference>
<sequence length="30" mass="3643">MHACMARFFLGQLYTAIKELTRRKDRCRRA</sequence>
<dbReference type="EMBL" id="GBRH01262588">
    <property type="protein sequence ID" value="JAD35307.1"/>
    <property type="molecule type" value="Transcribed_RNA"/>
</dbReference>
<proteinExistence type="predicted"/>
<dbReference type="AlphaFoldDB" id="A0A0A8ZKB2"/>
<evidence type="ECO:0000313" key="1">
    <source>
        <dbReference type="EMBL" id="JAD35307.1"/>
    </source>
</evidence>